<accession>A0A8K1FI15</accession>
<sequence length="447" mass="51807">MLTFNWFISFFRFQRKTVDQALIVTRFFYLFDLFFAVFAPILVLVYSFYNFHFDRDAFQTKIETLPPGLYDRMARLFADLQEVSVVQLSFSTLLLDSVSYLLTKCALLFLSVYKWRKIIVYLIQRNQRYLRQWRADYGIKKSRTQRRHLLLGTSLFLGFGTAIVVYTTGAIITSVQHCAPLDHCAVDSALLQDRSDSEWTKELTSIRYFHIEGDFIRNLKVLPLTTFEDMKGLQFLHTGVIPRIPQYPSLRGLKKLKSLVIAAPYSMTEFPALDDLESLTALYIVENHHIRRLPSLQHLKKLRLFALFYRAEMCCNGFLSHGQCDLTHFQCLPRPDEIPVECQNDPMPEQDWTLLRRIDATVCTNWTIGLEDVSPTRQATDDACGGVLYRRCELNGDPGICYNSRMQVVLCDTSGDLERMRRLQIARRVGDPCDPVEEAWLGCYVST</sequence>
<feature type="domain" description="WLGC" evidence="2">
    <location>
        <begin position="380"/>
        <end position="443"/>
    </location>
</feature>
<comment type="caution">
    <text evidence="3">The sequence shown here is derived from an EMBL/GenBank/DDBJ whole genome shotgun (WGS) entry which is preliminary data.</text>
</comment>
<feature type="transmembrane region" description="Helical" evidence="1">
    <location>
        <begin position="98"/>
        <end position="115"/>
    </location>
</feature>
<feature type="transmembrane region" description="Helical" evidence="1">
    <location>
        <begin position="21"/>
        <end position="49"/>
    </location>
</feature>
<evidence type="ECO:0000259" key="2">
    <source>
        <dbReference type="Pfam" id="PF26605"/>
    </source>
</evidence>
<dbReference type="Gene3D" id="3.80.10.10">
    <property type="entry name" value="Ribonuclease Inhibitor"/>
    <property type="match status" value="1"/>
</dbReference>
<dbReference type="InterPro" id="IPR058256">
    <property type="entry name" value="WLGC"/>
</dbReference>
<dbReference type="AlphaFoldDB" id="A0A8K1FI15"/>
<dbReference type="SUPFAM" id="SSF52058">
    <property type="entry name" value="L domain-like"/>
    <property type="match status" value="1"/>
</dbReference>
<dbReference type="EMBL" id="SPLM01000039">
    <property type="protein sequence ID" value="TMW64500.1"/>
    <property type="molecule type" value="Genomic_DNA"/>
</dbReference>
<gene>
    <name evidence="3" type="ORF">Poli38472_011380</name>
</gene>
<keyword evidence="1" id="KW-0812">Transmembrane</keyword>
<dbReference type="OrthoDB" id="268593at2759"/>
<keyword evidence="1" id="KW-0472">Membrane</keyword>
<protein>
    <recommendedName>
        <fullName evidence="2">WLGC domain-containing protein</fullName>
    </recommendedName>
</protein>
<dbReference type="Pfam" id="PF26605">
    <property type="entry name" value="WLGC"/>
    <property type="match status" value="1"/>
</dbReference>
<keyword evidence="4" id="KW-1185">Reference proteome</keyword>
<evidence type="ECO:0000313" key="4">
    <source>
        <dbReference type="Proteomes" id="UP000794436"/>
    </source>
</evidence>
<feature type="transmembrane region" description="Helical" evidence="1">
    <location>
        <begin position="149"/>
        <end position="172"/>
    </location>
</feature>
<dbReference type="InterPro" id="IPR032675">
    <property type="entry name" value="LRR_dom_sf"/>
</dbReference>
<evidence type="ECO:0000256" key="1">
    <source>
        <dbReference type="SAM" id="Phobius"/>
    </source>
</evidence>
<keyword evidence="1" id="KW-1133">Transmembrane helix</keyword>
<dbReference type="Proteomes" id="UP000794436">
    <property type="component" value="Unassembled WGS sequence"/>
</dbReference>
<proteinExistence type="predicted"/>
<name>A0A8K1FI15_PYTOL</name>
<evidence type="ECO:0000313" key="3">
    <source>
        <dbReference type="EMBL" id="TMW64500.1"/>
    </source>
</evidence>
<organism evidence="3 4">
    <name type="scientific">Pythium oligandrum</name>
    <name type="common">Mycoparasitic fungus</name>
    <dbReference type="NCBI Taxonomy" id="41045"/>
    <lineage>
        <taxon>Eukaryota</taxon>
        <taxon>Sar</taxon>
        <taxon>Stramenopiles</taxon>
        <taxon>Oomycota</taxon>
        <taxon>Peronosporomycetes</taxon>
        <taxon>Pythiales</taxon>
        <taxon>Pythiaceae</taxon>
        <taxon>Pythium</taxon>
    </lineage>
</organism>
<reference evidence="3" key="1">
    <citation type="submission" date="2019-03" db="EMBL/GenBank/DDBJ databases">
        <title>Long read genome sequence of the mycoparasitic Pythium oligandrum ATCC 38472 isolated from sugarbeet rhizosphere.</title>
        <authorList>
            <person name="Gaulin E."/>
        </authorList>
    </citation>
    <scope>NUCLEOTIDE SEQUENCE</scope>
    <source>
        <strain evidence="3">ATCC 38472_TT</strain>
    </source>
</reference>